<sequence length="183" mass="20485">MPAMDEQSLAQRDALFQSLVQAHGARLQRFIIKNIGNAGDAQDLAQQAFLEAVRSYSSFKGQSELSTWLYGIAMNLVRNHLSRAPQRRHEFTDESALSDMPADALAPDERFEQTQRMRHLQAALEDLPESMRSILLMVAVDEMSYESAAALLTIPVGTVRSRLSRARAALRVKLLARGIELDF</sequence>
<dbReference type="CDD" id="cd06171">
    <property type="entry name" value="Sigma70_r4"/>
    <property type="match status" value="1"/>
</dbReference>
<dbReference type="InterPro" id="IPR013249">
    <property type="entry name" value="RNA_pol_sigma70_r4_t2"/>
</dbReference>
<evidence type="ECO:0000256" key="4">
    <source>
        <dbReference type="ARBA" id="ARBA00023125"/>
    </source>
</evidence>
<feature type="domain" description="RNA polymerase sigma factor 70 region 4 type 2" evidence="7">
    <location>
        <begin position="120"/>
        <end position="170"/>
    </location>
</feature>
<dbReference type="InterPro" id="IPR039425">
    <property type="entry name" value="RNA_pol_sigma-70-like"/>
</dbReference>
<dbReference type="InterPro" id="IPR014284">
    <property type="entry name" value="RNA_pol_sigma-70_dom"/>
</dbReference>
<dbReference type="Gene3D" id="1.10.10.10">
    <property type="entry name" value="Winged helix-like DNA-binding domain superfamily/Winged helix DNA-binding domain"/>
    <property type="match status" value="1"/>
</dbReference>
<evidence type="ECO:0000256" key="3">
    <source>
        <dbReference type="ARBA" id="ARBA00023082"/>
    </source>
</evidence>
<dbReference type="NCBIfam" id="TIGR02937">
    <property type="entry name" value="sigma70-ECF"/>
    <property type="match status" value="1"/>
</dbReference>
<dbReference type="Pfam" id="PF08281">
    <property type="entry name" value="Sigma70_r4_2"/>
    <property type="match status" value="1"/>
</dbReference>
<dbReference type="Gene3D" id="1.10.1740.10">
    <property type="match status" value="1"/>
</dbReference>
<dbReference type="RefSeq" id="WP_231043316.1">
    <property type="nucleotide sequence ID" value="NZ_CP106881.1"/>
</dbReference>
<evidence type="ECO:0000256" key="1">
    <source>
        <dbReference type="ARBA" id="ARBA00010641"/>
    </source>
</evidence>
<keyword evidence="2" id="KW-0805">Transcription regulation</keyword>
<evidence type="ECO:0000256" key="5">
    <source>
        <dbReference type="ARBA" id="ARBA00023163"/>
    </source>
</evidence>
<organism evidence="8 9">
    <name type="scientific">Comamonas endophytica</name>
    <dbReference type="NCBI Taxonomy" id="2949090"/>
    <lineage>
        <taxon>Bacteria</taxon>
        <taxon>Pseudomonadati</taxon>
        <taxon>Pseudomonadota</taxon>
        <taxon>Betaproteobacteria</taxon>
        <taxon>Burkholderiales</taxon>
        <taxon>Comamonadaceae</taxon>
        <taxon>Comamonas</taxon>
    </lineage>
</organism>
<dbReference type="PANTHER" id="PTHR43133">
    <property type="entry name" value="RNA POLYMERASE ECF-TYPE SIGMA FACTO"/>
    <property type="match status" value="1"/>
</dbReference>
<dbReference type="InterPro" id="IPR013324">
    <property type="entry name" value="RNA_pol_sigma_r3/r4-like"/>
</dbReference>
<dbReference type="EMBL" id="CP106881">
    <property type="protein sequence ID" value="UYG52823.1"/>
    <property type="molecule type" value="Genomic_DNA"/>
</dbReference>
<evidence type="ECO:0000256" key="2">
    <source>
        <dbReference type="ARBA" id="ARBA00023015"/>
    </source>
</evidence>
<proteinExistence type="inferred from homology"/>
<name>A0ABY6GD77_9BURK</name>
<feature type="domain" description="RNA polymerase sigma-70 region 2" evidence="6">
    <location>
        <begin position="19"/>
        <end position="84"/>
    </location>
</feature>
<reference evidence="8" key="1">
    <citation type="submission" date="2022-09" db="EMBL/GenBank/DDBJ databases">
        <title>The complete genome of Acidovorax sp. 5MLIR.</title>
        <authorList>
            <person name="Liu L."/>
            <person name="Yue J."/>
            <person name="Yang F."/>
            <person name="Yuan J."/>
            <person name="Li L."/>
        </authorList>
    </citation>
    <scope>NUCLEOTIDE SEQUENCE</scope>
    <source>
        <strain evidence="8">5MLIR</strain>
    </source>
</reference>
<dbReference type="SUPFAM" id="SSF88946">
    <property type="entry name" value="Sigma2 domain of RNA polymerase sigma factors"/>
    <property type="match status" value="1"/>
</dbReference>
<keyword evidence="3" id="KW-0731">Sigma factor</keyword>
<evidence type="ECO:0000259" key="7">
    <source>
        <dbReference type="Pfam" id="PF08281"/>
    </source>
</evidence>
<evidence type="ECO:0000313" key="9">
    <source>
        <dbReference type="Proteomes" id="UP001162800"/>
    </source>
</evidence>
<keyword evidence="4" id="KW-0238">DNA-binding</keyword>
<dbReference type="PANTHER" id="PTHR43133:SF8">
    <property type="entry name" value="RNA POLYMERASE SIGMA FACTOR HI_1459-RELATED"/>
    <property type="match status" value="1"/>
</dbReference>
<evidence type="ECO:0000313" key="8">
    <source>
        <dbReference type="EMBL" id="UYG52823.1"/>
    </source>
</evidence>
<dbReference type="InterPro" id="IPR013325">
    <property type="entry name" value="RNA_pol_sigma_r2"/>
</dbReference>
<keyword evidence="9" id="KW-1185">Reference proteome</keyword>
<dbReference type="SUPFAM" id="SSF88659">
    <property type="entry name" value="Sigma3 and sigma4 domains of RNA polymerase sigma factors"/>
    <property type="match status" value="1"/>
</dbReference>
<comment type="similarity">
    <text evidence="1">Belongs to the sigma-70 factor family. ECF subfamily.</text>
</comment>
<evidence type="ECO:0000259" key="6">
    <source>
        <dbReference type="Pfam" id="PF04542"/>
    </source>
</evidence>
<dbReference type="InterPro" id="IPR007627">
    <property type="entry name" value="RNA_pol_sigma70_r2"/>
</dbReference>
<dbReference type="InterPro" id="IPR036388">
    <property type="entry name" value="WH-like_DNA-bd_sf"/>
</dbReference>
<gene>
    <name evidence="8" type="ORF">M9799_06175</name>
</gene>
<dbReference type="Pfam" id="PF04542">
    <property type="entry name" value="Sigma70_r2"/>
    <property type="match status" value="1"/>
</dbReference>
<protein>
    <submittedName>
        <fullName evidence="8">RNA polymerase sigma factor</fullName>
    </submittedName>
</protein>
<keyword evidence="5" id="KW-0804">Transcription</keyword>
<dbReference type="Proteomes" id="UP001162800">
    <property type="component" value="Chromosome"/>
</dbReference>
<accession>A0ABY6GD77</accession>